<reference evidence="1 2" key="1">
    <citation type="submission" date="2018-06" db="EMBL/GenBank/DDBJ databases">
        <title>Flavobacterium tibetense sp. nov., isolated from a wetland YonghuCo on Tibetan Plateau.</title>
        <authorList>
            <person name="Xing P."/>
            <person name="Phurbu D."/>
            <person name="Lu H."/>
        </authorList>
    </citation>
    <scope>NUCLEOTIDE SEQUENCE [LARGE SCALE GENOMIC DNA]</scope>
    <source>
        <strain evidence="1 2">YH5</strain>
    </source>
</reference>
<dbReference type="EMBL" id="QLST01000019">
    <property type="protein sequence ID" value="RBA27442.1"/>
    <property type="molecule type" value="Genomic_DNA"/>
</dbReference>
<comment type="caution">
    <text evidence="1">The sequence shown here is derived from an EMBL/GenBank/DDBJ whole genome shotgun (WGS) entry which is preliminary data.</text>
</comment>
<proteinExistence type="predicted"/>
<organism evidence="1 2">
    <name type="scientific">Flavobacterium tibetense</name>
    <dbReference type="NCBI Taxonomy" id="2233533"/>
    <lineage>
        <taxon>Bacteria</taxon>
        <taxon>Pseudomonadati</taxon>
        <taxon>Bacteroidota</taxon>
        <taxon>Flavobacteriia</taxon>
        <taxon>Flavobacteriales</taxon>
        <taxon>Flavobacteriaceae</taxon>
        <taxon>Flavobacterium</taxon>
    </lineage>
</organism>
<dbReference type="Proteomes" id="UP000253319">
    <property type="component" value="Unassembled WGS sequence"/>
</dbReference>
<protein>
    <submittedName>
        <fullName evidence="1">Uncharacterized protein</fullName>
    </submittedName>
</protein>
<keyword evidence="2" id="KW-1185">Reference proteome</keyword>
<evidence type="ECO:0000313" key="2">
    <source>
        <dbReference type="Proteomes" id="UP000253319"/>
    </source>
</evidence>
<name>A0A365NZ19_9FLAO</name>
<dbReference type="RefSeq" id="WP_113989891.1">
    <property type="nucleotide sequence ID" value="NZ_QLST01000019.1"/>
</dbReference>
<evidence type="ECO:0000313" key="1">
    <source>
        <dbReference type="EMBL" id="RBA27442.1"/>
    </source>
</evidence>
<sequence>MNIDKEAFEYAIQKIDDGFIFENFAVSFLSSTLGYEFIPVGGTKDKGVDGYQHTFHRKGKEKIIYQLSTQLTYSDKIEDTILKLQQNKIEFDAIYYVTNRKLNNTDALIETLYEKYKIQVRIFDIRWFVSNSNNNESSIRAYHSYVETYLHEFSKPGKSQVIANLDSDSRLYVFLSQQFDVKSDDFKLDDLLADTLIIYALEGTDPDKELLMNKNEIKEAIKKYIKFDPQLLDSKIDERLVSLSRKPRKIKYHTPKDGYCLPYETRIEIEERNIKDEILLNTFFEQTKKQIQKFFSDLSVNVKDIQKLITDIFNKIYEKQGLEFSNFVLNGDNKSNIEQDLSTVIGNVVDSSSVVLQNKEKVKTAIHLSIREIIYNGTEEQHRFLKSLSNTYLMMFMLKWEPKVSTYFETLASKLNVFVDNSIIVPALSEHYLDESNKRHWNLLKKASESGIKMYINESLLDELVSHFQKINNVYYKDFKDNEEYYLFDDYELLFIDEVLIRAYFYAKKRNFVKTFDDFLNNFVDPNLKFLKDELIIYLKDVFNIIYISNESWDIKIDQEEKEKLTIKLEEKKIRPKAESDAEMILAIYHLRNKNNESSDSGIFGYKTWWLSKDTSTFWAVEEVLGNKYPISCYIRPDFIYNYIALKPSTSEVKEAYSEIFPTMLGVNLSYHMPKEVSETVRQKIKEFHDKPTVRIKQILKNLGEKLKSDPKLRNRHSVELFLDSELKKMQ</sequence>
<accession>A0A365NZ19</accession>
<dbReference type="OrthoDB" id="1401598at2"/>
<dbReference type="AlphaFoldDB" id="A0A365NZ19"/>
<gene>
    <name evidence="1" type="ORF">DPN68_12015</name>
</gene>